<dbReference type="AlphaFoldDB" id="A0A8C9MMC9"/>
<dbReference type="InterPro" id="IPR013083">
    <property type="entry name" value="Znf_RING/FYVE/PHD"/>
</dbReference>
<evidence type="ECO:0000256" key="9">
    <source>
        <dbReference type="ARBA" id="ARBA00023163"/>
    </source>
</evidence>
<reference evidence="16" key="1">
    <citation type="submission" date="2025-08" db="UniProtKB">
        <authorList>
            <consortium name="Ensembl"/>
        </authorList>
    </citation>
    <scope>IDENTIFICATION</scope>
</reference>
<dbReference type="PROSITE" id="PS50016">
    <property type="entry name" value="ZF_PHD_2"/>
    <property type="match status" value="1"/>
</dbReference>
<evidence type="ECO:0000256" key="4">
    <source>
        <dbReference type="ARBA" id="ARBA00022771"/>
    </source>
</evidence>
<dbReference type="Ensembl" id="ENSSCAT00000006595.1">
    <property type="protein sequence ID" value="ENSSCAP00000005763.1"/>
    <property type="gene ID" value="ENSSCAG00000004560.1"/>
</dbReference>
<keyword evidence="9" id="KW-0804">Transcription</keyword>
<evidence type="ECO:0000256" key="13">
    <source>
        <dbReference type="SAM" id="MobiDB-lite"/>
    </source>
</evidence>
<evidence type="ECO:0000256" key="8">
    <source>
        <dbReference type="ARBA" id="ARBA00023117"/>
    </source>
</evidence>
<dbReference type="SUPFAM" id="SSF47370">
    <property type="entry name" value="Bromodomain"/>
    <property type="match status" value="1"/>
</dbReference>
<dbReference type="Pfam" id="PF15613">
    <property type="entry name" value="WSD"/>
    <property type="match status" value="1"/>
</dbReference>
<evidence type="ECO:0000256" key="2">
    <source>
        <dbReference type="ARBA" id="ARBA00007444"/>
    </source>
</evidence>
<protein>
    <recommendedName>
        <fullName evidence="18">Bromodomain adjacent to zinc finger domain 2B</fullName>
    </recommendedName>
</protein>
<dbReference type="SMART" id="SM00297">
    <property type="entry name" value="BROMO"/>
    <property type="match status" value="1"/>
</dbReference>
<dbReference type="PROSITE" id="PS50014">
    <property type="entry name" value="BROMODOMAIN_2"/>
    <property type="match status" value="1"/>
</dbReference>
<reference evidence="16" key="2">
    <citation type="submission" date="2025-09" db="UniProtKB">
        <authorList>
            <consortium name="Ensembl"/>
        </authorList>
    </citation>
    <scope>IDENTIFICATION</scope>
</reference>
<dbReference type="GO" id="GO:0000785">
    <property type="term" value="C:chromatin"/>
    <property type="evidence" value="ECO:0007669"/>
    <property type="project" value="TreeGrafter"/>
</dbReference>
<evidence type="ECO:0008006" key="18">
    <source>
        <dbReference type="Google" id="ProtNLM"/>
    </source>
</evidence>
<evidence type="ECO:0000313" key="16">
    <source>
        <dbReference type="Ensembl" id="ENSSCAP00000005763.1"/>
    </source>
</evidence>
<keyword evidence="8 11" id="KW-0103">Bromodomain</keyword>
<keyword evidence="6" id="KW-0805">Transcription regulation</keyword>
<evidence type="ECO:0000256" key="5">
    <source>
        <dbReference type="ARBA" id="ARBA00022833"/>
    </source>
</evidence>
<dbReference type="Pfam" id="PF00439">
    <property type="entry name" value="Bromodomain"/>
    <property type="match status" value="1"/>
</dbReference>
<dbReference type="GO" id="GO:0005634">
    <property type="term" value="C:nucleus"/>
    <property type="evidence" value="ECO:0007669"/>
    <property type="project" value="UniProtKB-SubCell"/>
</dbReference>
<dbReference type="PANTHER" id="PTHR45915:SF1">
    <property type="entry name" value="BROMODOMAIN ADJACENT TO ZINC FINGER DOMAIN PROTEIN 2B"/>
    <property type="match status" value="1"/>
</dbReference>
<evidence type="ECO:0000256" key="3">
    <source>
        <dbReference type="ARBA" id="ARBA00022723"/>
    </source>
</evidence>
<dbReference type="InterPro" id="IPR001487">
    <property type="entry name" value="Bromodomain"/>
</dbReference>
<dbReference type="PROSITE" id="PS00633">
    <property type="entry name" value="BROMODOMAIN_1"/>
    <property type="match status" value="1"/>
</dbReference>
<keyword evidence="7" id="KW-0175">Coiled coil</keyword>
<dbReference type="CDD" id="cd15630">
    <property type="entry name" value="PHD_BAZ2B"/>
    <property type="match status" value="1"/>
</dbReference>
<evidence type="ECO:0000256" key="10">
    <source>
        <dbReference type="ARBA" id="ARBA00023242"/>
    </source>
</evidence>
<dbReference type="GO" id="GO:0008270">
    <property type="term" value="F:zinc ion binding"/>
    <property type="evidence" value="ECO:0007669"/>
    <property type="project" value="UniProtKB-KW"/>
</dbReference>
<evidence type="ECO:0000259" key="14">
    <source>
        <dbReference type="PROSITE" id="PS50014"/>
    </source>
</evidence>
<feature type="region of interest" description="Disordered" evidence="13">
    <location>
        <begin position="283"/>
        <end position="303"/>
    </location>
</feature>
<evidence type="ECO:0000259" key="15">
    <source>
        <dbReference type="PROSITE" id="PS50016"/>
    </source>
</evidence>
<dbReference type="Pfam" id="PF00628">
    <property type="entry name" value="PHD"/>
    <property type="match status" value="1"/>
</dbReference>
<feature type="domain" description="PHD-type" evidence="15">
    <location>
        <begin position="397"/>
        <end position="447"/>
    </location>
</feature>
<evidence type="ECO:0000256" key="12">
    <source>
        <dbReference type="PROSITE-ProRule" id="PRU00146"/>
    </source>
</evidence>
<dbReference type="GeneTree" id="ENSGT00940000155359"/>
<feature type="domain" description="Bromo" evidence="14">
    <location>
        <begin position="495"/>
        <end position="565"/>
    </location>
</feature>
<evidence type="ECO:0000256" key="7">
    <source>
        <dbReference type="ARBA" id="ARBA00023054"/>
    </source>
</evidence>
<feature type="region of interest" description="Disordered" evidence="13">
    <location>
        <begin position="92"/>
        <end position="125"/>
    </location>
</feature>
<feature type="compositionally biased region" description="Pro residues" evidence="13">
    <location>
        <begin position="108"/>
        <end position="120"/>
    </location>
</feature>
<keyword evidence="3" id="KW-0479">Metal-binding</keyword>
<dbReference type="InterPro" id="IPR037374">
    <property type="entry name" value="BAZ2A/B_Bromo"/>
</dbReference>
<dbReference type="Gene3D" id="1.20.920.10">
    <property type="entry name" value="Bromodomain-like"/>
    <property type="match status" value="1"/>
</dbReference>
<keyword evidence="17" id="KW-1185">Reference proteome</keyword>
<dbReference type="PRINTS" id="PR00503">
    <property type="entry name" value="BROMODOMAIN"/>
</dbReference>
<evidence type="ECO:0000256" key="6">
    <source>
        <dbReference type="ARBA" id="ARBA00023015"/>
    </source>
</evidence>
<dbReference type="SUPFAM" id="SSF57903">
    <property type="entry name" value="FYVE/PHD zinc finger"/>
    <property type="match status" value="1"/>
</dbReference>
<organism evidence="16 17">
    <name type="scientific">Serinus canaria</name>
    <name type="common">Island canary</name>
    <name type="synonym">Fringilla canaria</name>
    <dbReference type="NCBI Taxonomy" id="9135"/>
    <lineage>
        <taxon>Eukaryota</taxon>
        <taxon>Metazoa</taxon>
        <taxon>Chordata</taxon>
        <taxon>Craniata</taxon>
        <taxon>Vertebrata</taxon>
        <taxon>Euteleostomi</taxon>
        <taxon>Archelosauria</taxon>
        <taxon>Archosauria</taxon>
        <taxon>Dinosauria</taxon>
        <taxon>Saurischia</taxon>
        <taxon>Theropoda</taxon>
        <taxon>Coelurosauria</taxon>
        <taxon>Aves</taxon>
        <taxon>Neognathae</taxon>
        <taxon>Neoaves</taxon>
        <taxon>Telluraves</taxon>
        <taxon>Australaves</taxon>
        <taxon>Passeriformes</taxon>
        <taxon>Passeroidea</taxon>
        <taxon>Fringillidae</taxon>
        <taxon>Carduelinae</taxon>
        <taxon>Serinus</taxon>
    </lineage>
</organism>
<dbReference type="InterPro" id="IPR028941">
    <property type="entry name" value="WHIM2_dom"/>
</dbReference>
<evidence type="ECO:0000313" key="17">
    <source>
        <dbReference type="Proteomes" id="UP000694409"/>
    </source>
</evidence>
<comment type="subcellular location">
    <subcellularLocation>
        <location evidence="1">Nucleus</location>
    </subcellularLocation>
</comment>
<keyword evidence="10" id="KW-0539">Nucleus</keyword>
<dbReference type="OMA" id="HIERRYW"/>
<evidence type="ECO:0000256" key="1">
    <source>
        <dbReference type="ARBA" id="ARBA00004123"/>
    </source>
</evidence>
<dbReference type="InterPro" id="IPR019787">
    <property type="entry name" value="Znf_PHD-finger"/>
</dbReference>
<proteinExistence type="inferred from homology"/>
<dbReference type="InterPro" id="IPR011011">
    <property type="entry name" value="Znf_FYVE_PHD"/>
</dbReference>
<comment type="similarity">
    <text evidence="2">Belongs to the WAL family.</text>
</comment>
<feature type="compositionally biased region" description="Low complexity" evidence="13">
    <location>
        <begin position="93"/>
        <end position="107"/>
    </location>
</feature>
<dbReference type="FunFam" id="3.30.40.10:FF:000199">
    <property type="entry name" value="Bromodomain adjacent to zinc finger domain 2B"/>
    <property type="match status" value="1"/>
</dbReference>
<keyword evidence="5" id="KW-0862">Zinc</keyword>
<dbReference type="PANTHER" id="PTHR45915">
    <property type="entry name" value="TRANSCRIPTION INTERMEDIARY FACTOR"/>
    <property type="match status" value="1"/>
</dbReference>
<dbReference type="InterPro" id="IPR018359">
    <property type="entry name" value="Bromodomain_CS"/>
</dbReference>
<name>A0A8C9MMC9_SERCA</name>
<dbReference type="SMART" id="SM00249">
    <property type="entry name" value="PHD"/>
    <property type="match status" value="1"/>
</dbReference>
<accession>A0A8C9MMC9</accession>
<dbReference type="InterPro" id="IPR001965">
    <property type="entry name" value="Znf_PHD"/>
</dbReference>
<dbReference type="InterPro" id="IPR036427">
    <property type="entry name" value="Bromodomain-like_sf"/>
</dbReference>
<dbReference type="Gene3D" id="3.30.40.10">
    <property type="entry name" value="Zinc/RING finger domain, C3HC4 (zinc finger)"/>
    <property type="match status" value="1"/>
</dbReference>
<sequence length="586" mass="65938">MSPKPNGSAANGCTLSYPSNSKNSLCSLQPPASQSSIEKPESNNLFSPNASGTGKFYSSPLIPNDQLLKTLTEKSRQWFSLLPRVPCDDTSVTHLDTPATTAPLTPQSHPPSNSPSPVPSPLLGSTSAQSPMGLSPFALSPLQVNKLIFEYLEFADFIWYGWWRITDPEDLKSLLKVLHLRGIREKALQKQIQKHMDYITLAFAIIDINENEDNQVTRDVVENWSVEEQAMEMDLAVLQQVEDLERRVASASLQVKGWLCPEPASERDDLVYREHKSITRLHKKHDGDCAGGGEGNASSLERRSDNPLDIAVTRLADLERNIERRYLKSPLSTTIQIKLDNVGTVTVPAPAPSISEDIAPGLRVWRRALSEARSAAQVALCIQQLQKSIAWEKSIMKVYCQICRKGDNEELLLLCDGCDKGCHTYCHRPKISTIPDGDWFCPACIAKVTLLANRPMCQALFQKKNQRKKLSEFFFFVCLYQPFSNGRIMILSELETHEDAWPFLLPVNLKLVPGYKKVIKKPMDFSTIRDKLSSGQYPNLEAFSLDVRLVFDNCETFNEDDSDIGRAGHNMRKYFEKKWTEIFKVS</sequence>
<keyword evidence="4 12" id="KW-0863">Zinc-finger</keyword>
<dbReference type="CDD" id="cd05503">
    <property type="entry name" value="Bromo_BAZ2A_B_like"/>
    <property type="match status" value="1"/>
</dbReference>
<feature type="region of interest" description="Disordered" evidence="13">
    <location>
        <begin position="23"/>
        <end position="50"/>
    </location>
</feature>
<dbReference type="Proteomes" id="UP000694409">
    <property type="component" value="Unassembled WGS sequence"/>
</dbReference>
<evidence type="ECO:0000256" key="11">
    <source>
        <dbReference type="PROSITE-ProRule" id="PRU00035"/>
    </source>
</evidence>